<dbReference type="EMBL" id="RBZM01000010">
    <property type="protein sequence ID" value="RKP48015.1"/>
    <property type="molecule type" value="Genomic_DNA"/>
</dbReference>
<dbReference type="OrthoDB" id="2597890at2"/>
<dbReference type="AlphaFoldDB" id="A0A494XB80"/>
<keyword evidence="1" id="KW-1133">Transmembrane helix</keyword>
<evidence type="ECO:0000313" key="3">
    <source>
        <dbReference type="Proteomes" id="UP000282076"/>
    </source>
</evidence>
<evidence type="ECO:0000313" key="2">
    <source>
        <dbReference type="EMBL" id="RKP48015.1"/>
    </source>
</evidence>
<organism evidence="2 3">
    <name type="scientific">Cohnella endophytica</name>
    <dbReference type="NCBI Taxonomy" id="2419778"/>
    <lineage>
        <taxon>Bacteria</taxon>
        <taxon>Bacillati</taxon>
        <taxon>Bacillota</taxon>
        <taxon>Bacilli</taxon>
        <taxon>Bacillales</taxon>
        <taxon>Paenibacillaceae</taxon>
        <taxon>Cohnella</taxon>
    </lineage>
</organism>
<keyword evidence="3" id="KW-1185">Reference proteome</keyword>
<dbReference type="Proteomes" id="UP000282076">
    <property type="component" value="Unassembled WGS sequence"/>
</dbReference>
<protein>
    <submittedName>
        <fullName evidence="2">Uncharacterized protein</fullName>
    </submittedName>
</protein>
<keyword evidence="1" id="KW-0472">Membrane</keyword>
<evidence type="ECO:0000256" key="1">
    <source>
        <dbReference type="SAM" id="Phobius"/>
    </source>
</evidence>
<keyword evidence="1" id="KW-0812">Transmembrane</keyword>
<name>A0A494XB80_9BACL</name>
<dbReference type="PROSITE" id="PS51257">
    <property type="entry name" value="PROKAR_LIPOPROTEIN"/>
    <property type="match status" value="1"/>
</dbReference>
<sequence>MKMKKLGSLILMLVLVCLLSGCTLTDVYSVKNAYVLAKGTSSGEISKDLLAVSGATGYSADRKAAFLLAERSLKYHYGITDNISGTANIAYNLSYILNLPAKLYRNIQVDLGIGKLSNHSDDMTGAAWQIASSKASAITLILLDIWYAVIGLVSALLMLIFGTLIGLFNHPIRTILDIPALLWGLVKTLYYAIAHFFYW</sequence>
<reference evidence="2 3" key="1">
    <citation type="submission" date="2018-10" db="EMBL/GenBank/DDBJ databases">
        <title>Cohnella sp. M2MS4P-1, whole genome shotgun sequence.</title>
        <authorList>
            <person name="Tuo L."/>
        </authorList>
    </citation>
    <scope>NUCLEOTIDE SEQUENCE [LARGE SCALE GENOMIC DNA]</scope>
    <source>
        <strain evidence="2 3">M2MS4P-1</strain>
    </source>
</reference>
<dbReference type="RefSeq" id="WP_120979304.1">
    <property type="nucleotide sequence ID" value="NZ_RBZM01000010.1"/>
</dbReference>
<feature type="transmembrane region" description="Helical" evidence="1">
    <location>
        <begin position="180"/>
        <end position="198"/>
    </location>
</feature>
<gene>
    <name evidence="2" type="ORF">D7Z26_22710</name>
</gene>
<accession>A0A494XB80</accession>
<feature type="transmembrane region" description="Helical" evidence="1">
    <location>
        <begin position="145"/>
        <end position="168"/>
    </location>
</feature>
<proteinExistence type="predicted"/>
<comment type="caution">
    <text evidence="2">The sequence shown here is derived from an EMBL/GenBank/DDBJ whole genome shotgun (WGS) entry which is preliminary data.</text>
</comment>